<dbReference type="Gene3D" id="3.90.960.10">
    <property type="entry name" value="YbaK/aminoacyl-tRNA synthetase-associated domain"/>
    <property type="match status" value="1"/>
</dbReference>
<dbReference type="SUPFAM" id="SSF55826">
    <property type="entry name" value="YbaK/ProRS associated domain"/>
    <property type="match status" value="1"/>
</dbReference>
<protein>
    <submittedName>
        <fullName evidence="3">Prolyl-tRNA synthetase associated domain-containing protein</fullName>
    </submittedName>
</protein>
<evidence type="ECO:0000313" key="3">
    <source>
        <dbReference type="EMBL" id="UEL48375.1"/>
    </source>
</evidence>
<dbReference type="InterPro" id="IPR040285">
    <property type="entry name" value="ProX/PRXD1"/>
</dbReference>
<dbReference type="Proteomes" id="UP001198983">
    <property type="component" value="Chromosome"/>
</dbReference>
<accession>A0AAX2ZJ27</accession>
<organism evidence="3 4">
    <name type="scientific">Terrisporobacter hibernicus</name>
    <dbReference type="NCBI Taxonomy" id="2813371"/>
    <lineage>
        <taxon>Bacteria</taxon>
        <taxon>Bacillati</taxon>
        <taxon>Bacillota</taxon>
        <taxon>Clostridia</taxon>
        <taxon>Peptostreptococcales</taxon>
        <taxon>Peptostreptococcaceae</taxon>
        <taxon>Terrisporobacter</taxon>
    </lineage>
</organism>
<evidence type="ECO:0000313" key="4">
    <source>
        <dbReference type="Proteomes" id="UP001198983"/>
    </source>
</evidence>
<evidence type="ECO:0000259" key="2">
    <source>
        <dbReference type="Pfam" id="PF04073"/>
    </source>
</evidence>
<feature type="domain" description="YbaK/aminoacyl-tRNA synthetase-associated" evidence="2">
    <location>
        <begin position="23"/>
        <end position="149"/>
    </location>
</feature>
<dbReference type="EMBL" id="CP081135">
    <property type="protein sequence ID" value="UEL48375.1"/>
    <property type="molecule type" value="Genomic_DNA"/>
</dbReference>
<keyword evidence="4" id="KW-1185">Reference proteome</keyword>
<reference evidence="3 4" key="1">
    <citation type="journal article" date="2023" name="Int. J. Syst. Evol. Microbiol.">
        <title>Terrisporobacter hibernicus sp. nov., isolated from bovine faeces in Northern Ireland.</title>
        <authorList>
            <person name="Mitchell M."/>
            <person name="Nguyen S.V."/>
            <person name="Connor M."/>
            <person name="Fairley D.J."/>
            <person name="Donoghue O."/>
            <person name="Marshall H."/>
            <person name="Koolman L."/>
            <person name="McMullan G."/>
            <person name="Schaffer K.E."/>
            <person name="McGrath J.W."/>
            <person name="Fanning S."/>
        </authorList>
    </citation>
    <scope>NUCLEOTIDE SEQUENCE [LARGE SCALE GENOMIC DNA]</scope>
    <source>
        <strain evidence="3 4">MCA3</strain>
    </source>
</reference>
<dbReference type="PANTHER" id="PTHR31423:SF3">
    <property type="entry name" value="PROLYL-TRNA SYNTHETASE ASSOCIATED DOMAIN-CONTAINING PROTEIN 1-RELATED"/>
    <property type="match status" value="1"/>
</dbReference>
<proteinExistence type="inferred from homology"/>
<dbReference type="PANTHER" id="PTHR31423">
    <property type="entry name" value="YBAK DOMAIN-CONTAINING PROTEIN"/>
    <property type="match status" value="1"/>
</dbReference>
<dbReference type="Pfam" id="PF04073">
    <property type="entry name" value="tRNA_edit"/>
    <property type="match status" value="1"/>
</dbReference>
<comment type="similarity">
    <text evidence="1">Belongs to the PRORSD1 family.</text>
</comment>
<dbReference type="KEGG" id="tem:JW646_02665"/>
<dbReference type="InterPro" id="IPR007214">
    <property type="entry name" value="YbaK/aa-tRNA-synth-assoc-dom"/>
</dbReference>
<gene>
    <name evidence="3" type="ORF">JW646_02665</name>
</gene>
<evidence type="ECO:0000256" key="1">
    <source>
        <dbReference type="ARBA" id="ARBA00010201"/>
    </source>
</evidence>
<dbReference type="CDD" id="cd04335">
    <property type="entry name" value="PrdX_deacylase"/>
    <property type="match status" value="1"/>
</dbReference>
<dbReference type="AlphaFoldDB" id="A0AAX2ZJ27"/>
<dbReference type="InterPro" id="IPR036754">
    <property type="entry name" value="YbaK/aa-tRNA-synt-asso_dom_sf"/>
</dbReference>
<name>A0AAX2ZJ27_9FIRM</name>
<dbReference type="RefSeq" id="WP_148557823.1">
    <property type="nucleotide sequence ID" value="NZ_CP081135.1"/>
</dbReference>
<dbReference type="GO" id="GO:0002161">
    <property type="term" value="F:aminoacyl-tRNA deacylase activity"/>
    <property type="evidence" value="ECO:0007669"/>
    <property type="project" value="InterPro"/>
</dbReference>
<sequence length="162" mass="18501">MDKKEKILKKLDELNIEYEVIDHPPVYTIEEMENLNLEKKGHIVKNLFLKNSNGKTHYLVVLKGDKKADLKSLRSQIQSSSLSFASEERLHQHLNLLKGAVTPLGIINDKNHCVNVVIDHDLKNQNIIGVHPNVNTSTVFISYNDMLKFINNCGNKILYVNI</sequence>
<dbReference type="FunFam" id="3.90.960.10:FF:000005">
    <property type="entry name" value="Putative prolyl-tRNA synthetase"/>
    <property type="match status" value="1"/>
</dbReference>